<gene>
    <name evidence="2" type="ORF">NO2_0745</name>
</gene>
<accession>A0A388TH46</accession>
<evidence type="ECO:0000259" key="1">
    <source>
        <dbReference type="PROSITE" id="PS51186"/>
    </source>
</evidence>
<dbReference type="PROSITE" id="PS51186">
    <property type="entry name" value="GNAT"/>
    <property type="match status" value="1"/>
</dbReference>
<dbReference type="InterPro" id="IPR016181">
    <property type="entry name" value="Acyl_CoA_acyltransferase"/>
</dbReference>
<dbReference type="EMBL" id="BGZO01000016">
    <property type="protein sequence ID" value="GBR76148.1"/>
    <property type="molecule type" value="Genomic_DNA"/>
</dbReference>
<dbReference type="AlphaFoldDB" id="A0A388TH46"/>
<comment type="caution">
    <text evidence="2">The sequence shown here is derived from an EMBL/GenBank/DDBJ whole genome shotgun (WGS) entry which is preliminary data.</text>
</comment>
<sequence length="194" mass="23447">MLRIFLFEPPNRRIQPERYATFGPKFSVIYRQKNNYIIIVILEENIMEIREISTNKEKYMDLLLLGDEQENMVYKYLFKGNLFALFDSDLKTVCIVTKEDKTIYEIKNIATYERYQGKGYGYYMINYIIENYKNKCKTLLVGTGENEKIINFYKKCGFKYSHVLKDFFIKNYDHKIFEDGKQLKDMVYLKMEFE</sequence>
<evidence type="ECO:0000313" key="3">
    <source>
        <dbReference type="Proteomes" id="UP000275925"/>
    </source>
</evidence>
<dbReference type="InterPro" id="IPR000182">
    <property type="entry name" value="GNAT_dom"/>
</dbReference>
<proteinExistence type="predicted"/>
<dbReference type="SUPFAM" id="SSF55729">
    <property type="entry name" value="Acyl-CoA N-acyltransferases (Nat)"/>
    <property type="match status" value="1"/>
</dbReference>
<dbReference type="Proteomes" id="UP000275925">
    <property type="component" value="Unassembled WGS sequence"/>
</dbReference>
<dbReference type="Pfam" id="PF13508">
    <property type="entry name" value="Acetyltransf_7"/>
    <property type="match status" value="1"/>
</dbReference>
<feature type="domain" description="N-acetyltransferase" evidence="1">
    <location>
        <begin position="37"/>
        <end position="194"/>
    </location>
</feature>
<dbReference type="Gene3D" id="3.40.630.30">
    <property type="match status" value="1"/>
</dbReference>
<organism evidence="2 3">
    <name type="scientific">Candidatus Termititenax persephonae</name>
    <dbReference type="NCBI Taxonomy" id="2218525"/>
    <lineage>
        <taxon>Bacteria</taxon>
        <taxon>Bacillati</taxon>
        <taxon>Candidatus Margulisiibacteriota</taxon>
        <taxon>Candidatus Termititenacia</taxon>
        <taxon>Candidatus Termititenacales</taxon>
        <taxon>Candidatus Termititenacaceae</taxon>
        <taxon>Candidatus Termititenax</taxon>
    </lineage>
</organism>
<dbReference type="GO" id="GO:0016747">
    <property type="term" value="F:acyltransferase activity, transferring groups other than amino-acyl groups"/>
    <property type="evidence" value="ECO:0007669"/>
    <property type="project" value="InterPro"/>
</dbReference>
<protein>
    <submittedName>
        <fullName evidence="2">GNAT family N-acetyltransferase</fullName>
    </submittedName>
</protein>
<evidence type="ECO:0000313" key="2">
    <source>
        <dbReference type="EMBL" id="GBR76148.1"/>
    </source>
</evidence>
<keyword evidence="3" id="KW-1185">Reference proteome</keyword>
<reference evidence="2 3" key="1">
    <citation type="journal article" date="2019" name="ISME J.">
        <title>Genome analyses of uncultured TG2/ZB3 bacteria in 'Margulisbacteria' specifically attached to ectosymbiotic spirochetes of protists in the termite gut.</title>
        <authorList>
            <person name="Utami Y.D."/>
            <person name="Kuwahara H."/>
            <person name="Igai K."/>
            <person name="Murakami T."/>
            <person name="Sugaya K."/>
            <person name="Morikawa T."/>
            <person name="Nagura Y."/>
            <person name="Yuki M."/>
            <person name="Deevong P."/>
            <person name="Inoue T."/>
            <person name="Kihara K."/>
            <person name="Lo N."/>
            <person name="Yamada A."/>
            <person name="Ohkuma M."/>
            <person name="Hongoh Y."/>
        </authorList>
    </citation>
    <scope>NUCLEOTIDE SEQUENCE [LARGE SCALE GENOMIC DNA]</scope>
    <source>
        <strain evidence="2">NkOx7-02</strain>
    </source>
</reference>
<name>A0A388TH46_9BACT</name>